<comment type="caution">
    <text evidence="3">The sequence shown here is derived from an EMBL/GenBank/DDBJ whole genome shotgun (WGS) entry which is preliminary data.</text>
</comment>
<dbReference type="PANTHER" id="PTHR11206">
    <property type="entry name" value="MULTIDRUG RESISTANCE PROTEIN"/>
    <property type="match status" value="1"/>
</dbReference>
<dbReference type="GO" id="GO:0016020">
    <property type="term" value="C:membrane"/>
    <property type="evidence" value="ECO:0007669"/>
    <property type="project" value="InterPro"/>
</dbReference>
<organism evidence="3 4">
    <name type="scientific">Trifolium pratense</name>
    <name type="common">Red clover</name>
    <dbReference type="NCBI Taxonomy" id="57577"/>
    <lineage>
        <taxon>Eukaryota</taxon>
        <taxon>Viridiplantae</taxon>
        <taxon>Streptophyta</taxon>
        <taxon>Embryophyta</taxon>
        <taxon>Tracheophyta</taxon>
        <taxon>Spermatophyta</taxon>
        <taxon>Magnoliopsida</taxon>
        <taxon>eudicotyledons</taxon>
        <taxon>Gunneridae</taxon>
        <taxon>Pentapetalae</taxon>
        <taxon>rosids</taxon>
        <taxon>fabids</taxon>
        <taxon>Fabales</taxon>
        <taxon>Fabaceae</taxon>
        <taxon>Papilionoideae</taxon>
        <taxon>50 kb inversion clade</taxon>
        <taxon>NPAAA clade</taxon>
        <taxon>Hologalegina</taxon>
        <taxon>IRL clade</taxon>
        <taxon>Trifolieae</taxon>
        <taxon>Trifolium</taxon>
    </lineage>
</organism>
<keyword evidence="2" id="KW-0472">Membrane</keyword>
<keyword evidence="2" id="KW-1133">Transmembrane helix</keyword>
<evidence type="ECO:0000256" key="1">
    <source>
        <dbReference type="ARBA" id="ARBA00010199"/>
    </source>
</evidence>
<evidence type="ECO:0000256" key="2">
    <source>
        <dbReference type="SAM" id="Phobius"/>
    </source>
</evidence>
<proteinExistence type="inferred from homology"/>
<feature type="non-terminal residue" evidence="3">
    <location>
        <position position="1"/>
    </location>
</feature>
<reference evidence="3 4" key="2">
    <citation type="journal article" date="2017" name="Front. Plant Sci.">
        <title>Gene Classification and Mining of Molecular Markers Useful in Red Clover (Trifolium pratense) Breeding.</title>
        <authorList>
            <person name="Istvanek J."/>
            <person name="Dluhosova J."/>
            <person name="Dluhos P."/>
            <person name="Patkova L."/>
            <person name="Nedelnik J."/>
            <person name="Repkova J."/>
        </authorList>
    </citation>
    <scope>NUCLEOTIDE SEQUENCE [LARGE SCALE GENOMIC DNA]</scope>
    <source>
        <strain evidence="4">cv. Tatra</strain>
        <tissue evidence="3">Young leaves</tissue>
    </source>
</reference>
<sequence length="165" mass="17678">SMTINGWDIMIALGFNAAISVRVSNELGAGDFKAAKFSVIVVSLTSIFIGVVAMIIVLSTRDFFPQLFTSSDAVAEETTKLAVLLGFTVLLNSLQPVLSGVAVGAGWQSLVAYINLGCYYIVGVPAGILLGITFDFGAEVIYYSSLCFIRQNFELIVDNLVHKVI</sequence>
<protein>
    <submittedName>
        <fullName evidence="3">Protein TRANPARENT TESTA 12-like</fullName>
    </submittedName>
</protein>
<dbReference type="STRING" id="57577.A0A2K3M2L6"/>
<feature type="transmembrane region" description="Helical" evidence="2">
    <location>
        <begin position="37"/>
        <end position="60"/>
    </location>
</feature>
<dbReference type="GO" id="GO:0042910">
    <property type="term" value="F:xenobiotic transmembrane transporter activity"/>
    <property type="evidence" value="ECO:0007669"/>
    <property type="project" value="InterPro"/>
</dbReference>
<dbReference type="InterPro" id="IPR002528">
    <property type="entry name" value="MATE_fam"/>
</dbReference>
<dbReference type="Proteomes" id="UP000236291">
    <property type="component" value="Unassembled WGS sequence"/>
</dbReference>
<dbReference type="Pfam" id="PF01554">
    <property type="entry name" value="MatE"/>
    <property type="match status" value="1"/>
</dbReference>
<name>A0A2K3M2L6_TRIPR</name>
<keyword evidence="2" id="KW-0812">Transmembrane</keyword>
<feature type="transmembrane region" description="Helical" evidence="2">
    <location>
        <begin position="81"/>
        <end position="107"/>
    </location>
</feature>
<accession>A0A2K3M2L6</accession>
<comment type="similarity">
    <text evidence="1">Belongs to the multi antimicrobial extrusion (MATE) (TC 2.A.66.1) family.</text>
</comment>
<reference evidence="3 4" key="1">
    <citation type="journal article" date="2014" name="Am. J. Bot.">
        <title>Genome assembly and annotation for red clover (Trifolium pratense; Fabaceae).</title>
        <authorList>
            <person name="Istvanek J."/>
            <person name="Jaros M."/>
            <person name="Krenek A."/>
            <person name="Repkova J."/>
        </authorList>
    </citation>
    <scope>NUCLEOTIDE SEQUENCE [LARGE SCALE GENOMIC DNA]</scope>
    <source>
        <strain evidence="4">cv. Tatra</strain>
        <tissue evidence="3">Young leaves</tissue>
    </source>
</reference>
<gene>
    <name evidence="3" type="ORF">L195_g041079</name>
</gene>
<evidence type="ECO:0000313" key="3">
    <source>
        <dbReference type="EMBL" id="PNX85014.1"/>
    </source>
</evidence>
<feature type="transmembrane region" description="Helical" evidence="2">
    <location>
        <begin position="119"/>
        <end position="143"/>
    </location>
</feature>
<evidence type="ECO:0000313" key="4">
    <source>
        <dbReference type="Proteomes" id="UP000236291"/>
    </source>
</evidence>
<dbReference type="ExpressionAtlas" id="A0A2K3M2L6">
    <property type="expression patterns" value="baseline"/>
</dbReference>
<dbReference type="EMBL" id="ASHM01047772">
    <property type="protein sequence ID" value="PNX85014.1"/>
    <property type="molecule type" value="Genomic_DNA"/>
</dbReference>
<dbReference type="GO" id="GO:0015297">
    <property type="term" value="F:antiporter activity"/>
    <property type="evidence" value="ECO:0007669"/>
    <property type="project" value="InterPro"/>
</dbReference>
<dbReference type="AlphaFoldDB" id="A0A2K3M2L6"/>